<dbReference type="PANTHER" id="PTHR30469">
    <property type="entry name" value="MULTIDRUG RESISTANCE PROTEIN MDTA"/>
    <property type="match status" value="1"/>
</dbReference>
<dbReference type="Gene3D" id="2.40.420.20">
    <property type="match status" value="1"/>
</dbReference>
<keyword evidence="3" id="KW-0813">Transport</keyword>
<evidence type="ECO:0000259" key="6">
    <source>
        <dbReference type="Pfam" id="PF25876"/>
    </source>
</evidence>
<feature type="coiled-coil region" evidence="5">
    <location>
        <begin position="145"/>
        <end position="179"/>
    </location>
</feature>
<dbReference type="GO" id="GO:0019898">
    <property type="term" value="C:extrinsic component of membrane"/>
    <property type="evidence" value="ECO:0007669"/>
    <property type="project" value="InterPro"/>
</dbReference>
<dbReference type="Pfam" id="PF25917">
    <property type="entry name" value="BSH_RND"/>
    <property type="match status" value="1"/>
</dbReference>
<evidence type="ECO:0000256" key="5">
    <source>
        <dbReference type="SAM" id="Coils"/>
    </source>
</evidence>
<evidence type="ECO:0000256" key="4">
    <source>
        <dbReference type="ARBA" id="ARBA00023054"/>
    </source>
</evidence>
<dbReference type="Gene3D" id="6.10.140.1990">
    <property type="match status" value="1"/>
</dbReference>
<dbReference type="InterPro" id="IPR058624">
    <property type="entry name" value="MdtA-like_HH"/>
</dbReference>
<evidence type="ECO:0000256" key="3">
    <source>
        <dbReference type="ARBA" id="ARBA00022448"/>
    </source>
</evidence>
<gene>
    <name evidence="9" type="ORF">EJP69_19570</name>
</gene>
<dbReference type="OrthoDB" id="9784484at2"/>
<sequence>MRLVSRRFAMLGLSIAAVIAGIWIWVLASDPGPELATASVTVGDLEQTVLAVGRLQPKELVAVGAQVSGQVKRLHVVLGQPVKTGDLIAEVDDQPQQISMRSAQAAVSSLQAQLAARRAAQAQAELAFRRQETLLTAEATSRSDHEAARAVLETARAEVRSLAAQIEQAHTQIETARINLAYTRIVAPMDGVVVAVVTKQGQTLNSFQTTPTIVMLAKLDVMTVRAEIAEADVQKVERGQKVTFTTLGDKRERYVAQIERIEIAPTSIVNDAGSAGGSGGGSASGAPTSSRAVYYNAVFDVPNPKGQLRPSMTAQVSVLISHVRQALLVPTAALGERDMHEAYTVRVVDRRGRVSARSVRIGVRTNATAQVLSGLQSGDHVLIGEALPAPVPASSGLLGGF</sequence>
<dbReference type="GO" id="GO:1990281">
    <property type="term" value="C:efflux pump complex"/>
    <property type="evidence" value="ECO:0007669"/>
    <property type="project" value="TreeGrafter"/>
</dbReference>
<protein>
    <submittedName>
        <fullName evidence="9">Efflux RND transporter periplasmic adaptor subunit</fullName>
    </submittedName>
</protein>
<dbReference type="GO" id="GO:1990961">
    <property type="term" value="P:xenobiotic detoxification by transmembrane export across the plasma membrane"/>
    <property type="evidence" value="ECO:0007669"/>
    <property type="project" value="InterPro"/>
</dbReference>
<keyword evidence="10" id="KW-1185">Reference proteome</keyword>
<evidence type="ECO:0000256" key="1">
    <source>
        <dbReference type="ARBA" id="ARBA00004196"/>
    </source>
</evidence>
<evidence type="ECO:0000259" key="7">
    <source>
        <dbReference type="Pfam" id="PF25917"/>
    </source>
</evidence>
<comment type="similarity">
    <text evidence="2">Belongs to the membrane fusion protein (MFP) (TC 8.A.1) family.</text>
</comment>
<dbReference type="InterPro" id="IPR030190">
    <property type="entry name" value="MacA_alpha-hairpin_sf"/>
</dbReference>
<dbReference type="Pfam" id="PF25967">
    <property type="entry name" value="RND-MFP_C"/>
    <property type="match status" value="1"/>
</dbReference>
<evidence type="ECO:0000313" key="10">
    <source>
        <dbReference type="Proteomes" id="UP000267418"/>
    </source>
</evidence>
<reference evidence="9 10" key="1">
    <citation type="submission" date="2018-12" db="EMBL/GenBank/DDBJ databases">
        <title>The genome of Variovorax gossypii DSM 100435.</title>
        <authorList>
            <person name="Gao J."/>
            <person name="Sun J."/>
        </authorList>
    </citation>
    <scope>NUCLEOTIDE SEQUENCE [LARGE SCALE GENOMIC DNA]</scope>
    <source>
        <strain evidence="9 10">DSM 100435</strain>
    </source>
</reference>
<evidence type="ECO:0000259" key="8">
    <source>
        <dbReference type="Pfam" id="PF25967"/>
    </source>
</evidence>
<dbReference type="Proteomes" id="UP000267418">
    <property type="component" value="Unassembled WGS sequence"/>
</dbReference>
<proteinExistence type="inferred from homology"/>
<feature type="domain" description="Multidrug resistance protein MdtA-like C-terminal permuted SH3" evidence="8">
    <location>
        <begin position="325"/>
        <end position="385"/>
    </location>
</feature>
<dbReference type="InterPro" id="IPR058625">
    <property type="entry name" value="MdtA-like_BSH"/>
</dbReference>
<organism evidence="9 10">
    <name type="scientific">Variovorax gossypii</name>
    <dbReference type="NCBI Taxonomy" id="1679495"/>
    <lineage>
        <taxon>Bacteria</taxon>
        <taxon>Pseudomonadati</taxon>
        <taxon>Pseudomonadota</taxon>
        <taxon>Betaproteobacteria</taxon>
        <taxon>Burkholderiales</taxon>
        <taxon>Comamonadaceae</taxon>
        <taxon>Variovorax</taxon>
    </lineage>
</organism>
<feature type="domain" description="Multidrug resistance protein MdtA-like barrel-sandwich hybrid" evidence="7">
    <location>
        <begin position="60"/>
        <end position="215"/>
    </location>
</feature>
<accession>A0A3S0HCY4</accession>
<comment type="subcellular location">
    <subcellularLocation>
        <location evidence="1">Cell envelope</location>
    </subcellularLocation>
</comment>
<dbReference type="Gene3D" id="2.40.50.100">
    <property type="match status" value="1"/>
</dbReference>
<name>A0A3S0HCY4_9BURK</name>
<evidence type="ECO:0000256" key="2">
    <source>
        <dbReference type="ARBA" id="ARBA00009477"/>
    </source>
</evidence>
<keyword evidence="4 5" id="KW-0175">Coiled coil</keyword>
<evidence type="ECO:0000313" key="9">
    <source>
        <dbReference type="EMBL" id="RTQ32904.1"/>
    </source>
</evidence>
<dbReference type="AlphaFoldDB" id="A0A3S0HCY4"/>
<dbReference type="InterPro" id="IPR006143">
    <property type="entry name" value="RND_pump_MFP"/>
</dbReference>
<dbReference type="Pfam" id="PF25876">
    <property type="entry name" value="HH_MFP_RND"/>
    <property type="match status" value="1"/>
</dbReference>
<dbReference type="GO" id="GO:1990195">
    <property type="term" value="C:macrolide transmembrane transporter complex"/>
    <property type="evidence" value="ECO:0007669"/>
    <property type="project" value="InterPro"/>
</dbReference>
<feature type="domain" description="Multidrug resistance protein MdtA-like alpha-helical hairpin" evidence="6">
    <location>
        <begin position="108"/>
        <end position="183"/>
    </location>
</feature>
<dbReference type="Gene3D" id="2.40.30.170">
    <property type="match status" value="1"/>
</dbReference>
<dbReference type="GO" id="GO:0030313">
    <property type="term" value="C:cell envelope"/>
    <property type="evidence" value="ECO:0007669"/>
    <property type="project" value="UniProtKB-SubCell"/>
</dbReference>
<dbReference type="NCBIfam" id="TIGR01730">
    <property type="entry name" value="RND_mfp"/>
    <property type="match status" value="1"/>
</dbReference>
<comment type="caution">
    <text evidence="9">The sequence shown here is derived from an EMBL/GenBank/DDBJ whole genome shotgun (WGS) entry which is preliminary data.</text>
</comment>
<dbReference type="SUPFAM" id="SSF111369">
    <property type="entry name" value="HlyD-like secretion proteins"/>
    <property type="match status" value="1"/>
</dbReference>
<dbReference type="InterPro" id="IPR058627">
    <property type="entry name" value="MdtA-like_C"/>
</dbReference>
<dbReference type="GO" id="GO:0015562">
    <property type="term" value="F:efflux transmembrane transporter activity"/>
    <property type="evidence" value="ECO:0007669"/>
    <property type="project" value="TreeGrafter"/>
</dbReference>
<dbReference type="EMBL" id="RXOE01000005">
    <property type="protein sequence ID" value="RTQ32904.1"/>
    <property type="molecule type" value="Genomic_DNA"/>
</dbReference>
<dbReference type="PANTHER" id="PTHR30469:SF33">
    <property type="entry name" value="SLR1207 PROTEIN"/>
    <property type="match status" value="1"/>
</dbReference>